<name>A0A7X2NKB5_9CLOT</name>
<evidence type="ECO:0000313" key="3">
    <source>
        <dbReference type="Proteomes" id="UP000429958"/>
    </source>
</evidence>
<keyword evidence="1" id="KW-0732">Signal</keyword>
<gene>
    <name evidence="2" type="ORF">FYJ39_07855</name>
</gene>
<dbReference type="AlphaFoldDB" id="A0A7X2NKB5"/>
<dbReference type="Proteomes" id="UP000429958">
    <property type="component" value="Unassembled WGS sequence"/>
</dbReference>
<dbReference type="RefSeq" id="WP_154471927.1">
    <property type="nucleotide sequence ID" value="NZ_VUMD01000006.1"/>
</dbReference>
<comment type="caution">
    <text evidence="2">The sequence shown here is derived from an EMBL/GenBank/DDBJ whole genome shotgun (WGS) entry which is preliminary data.</text>
</comment>
<reference evidence="2 3" key="1">
    <citation type="submission" date="2019-08" db="EMBL/GenBank/DDBJ databases">
        <title>In-depth cultivation of the pig gut microbiome towards novel bacterial diversity and tailored functional studies.</title>
        <authorList>
            <person name="Wylensek D."/>
            <person name="Hitch T.C.A."/>
            <person name="Clavel T."/>
        </authorList>
    </citation>
    <scope>NUCLEOTIDE SEQUENCE [LARGE SCALE GENOMIC DNA]</scope>
    <source>
        <strain evidence="2 3">WCA-389-WT-23D1</strain>
    </source>
</reference>
<feature type="chain" id="PRO_5038991503" evidence="1">
    <location>
        <begin position="25"/>
        <end position="283"/>
    </location>
</feature>
<sequence>MMKKKWLLCMTAAMMCAMPLSAQAAKAINSVSVSFDAESFDEDGIPDIEIKVKGDNYDAGSVSLASEYYSGDEKNESLYEGDMQTYVVELSADDDYYFNITKSNKIHLNGAGAEFVKASRKDNGSTLIVTVKLMRLDVFLGEIQEARWGENGMAQWDPAIGAASYKIALRDSDDKLKRVETGGIRYDCRPFMQKAGSYSYEVRPVGQDGKTGEWVSGGSIEVSEEMAAANKAAFEVKYERIYEGICASLETAIWNIKTLAGSRQKTANTGTETRMLPIFRPTG</sequence>
<evidence type="ECO:0000313" key="2">
    <source>
        <dbReference type="EMBL" id="MSS36484.1"/>
    </source>
</evidence>
<protein>
    <submittedName>
        <fullName evidence="2">Uncharacterized protein</fullName>
    </submittedName>
</protein>
<proteinExistence type="predicted"/>
<feature type="signal peptide" evidence="1">
    <location>
        <begin position="1"/>
        <end position="24"/>
    </location>
</feature>
<evidence type="ECO:0000256" key="1">
    <source>
        <dbReference type="SAM" id="SignalP"/>
    </source>
</evidence>
<keyword evidence="3" id="KW-1185">Reference proteome</keyword>
<accession>A0A7X2NKB5</accession>
<organism evidence="2 3">
    <name type="scientific">Clostridium porci</name>
    <dbReference type="NCBI Taxonomy" id="2605778"/>
    <lineage>
        <taxon>Bacteria</taxon>
        <taxon>Bacillati</taxon>
        <taxon>Bacillota</taxon>
        <taxon>Clostridia</taxon>
        <taxon>Eubacteriales</taxon>
        <taxon>Clostridiaceae</taxon>
        <taxon>Clostridium</taxon>
    </lineage>
</organism>
<dbReference type="EMBL" id="VUMD01000006">
    <property type="protein sequence ID" value="MSS36484.1"/>
    <property type="molecule type" value="Genomic_DNA"/>
</dbReference>